<feature type="region of interest" description="Disordered" evidence="4">
    <location>
        <begin position="1"/>
        <end position="22"/>
    </location>
</feature>
<sequence length="1382" mass="157002">MKTAGFLPADKAANVKSTAASTSSHNLETVTSTWIVTIPNISRSYTRQENNATIEHNGTHSANQPTNKMNPETPSAPEKEIQADLATLIMSLSQAIKSSTTSTNSDQQPKTTARLLDPTIIKSTKLTDLNWTNWSTNMIRNFKGLGILYLFKGLEEEEFLNAMDVEKTDREKAEDETEALGLIRASLDEETLDYIDGAPNAKRCWSMLRMRYKISTDQQHAKLIEKVFQDMEWKEGDRMFQKWLKIQNKFGEIPNFEHLLDGTTTACMTTRLIIHLWANRLPRSIATILERHLKLSQGKWTDIMYKIDDEIDSLPKNFQKTSSSSASNQTRPDQSQQRSKTKCFFCTKLGHRESECRTKKTWERRNITANMSLMDENQKTERPVATQMTYEEAHVKFGHAGEQKLRKIHQQSADKETWTIAAKPDNFHCQVCVKGKITKINGHSHNLASQEPLDLIHMDISGPHPTAVNKAQYYIIVVDDSSKYKWVLPIQHRRDAPDVLNDWKRQIELKMGKTIKAFRTDNAPELKKLTLRWQKDCGSDAQFTIPGTSSQNGTAERAIRTINDSTRTMILDASMPTMFWPYAAHTPNATHIHRWGCKIIFHNAHDKNPNTQQRNKMDARGREGILLLIDEKVTGRYVCWDIKKRKAFITESLKFFESNPGGSLLDEIRSEDGQLEPSRSPENDTSNKHTSNVTTGTTSQETSDEQTSAIIDTAPNDEEEHNEEERDEDEPEPQMDTTPPDGDNQMEDIVNEEPITADIQTDREHEDTQTMQTTQTMQRTETPMDIDTPDNIQERINRQLQDLYTRGILKRPYAQIQQRGDKSDDPAAKRIRAMMTKLAEREPRTYAEAVNHPKLGTEWREAIETEVKTLRKFGTWTEVPYKKGMKLITTKFVFKIKPGIDDQPRKLKARLVAQGFKQIRGLDFHETYAPTPRQATTRIFFALVCTMDLECHKVDATNAFAQAELGEMVHLTPPPSLHKNGVVWKLNKALYGLKQASYAWRNKIAPCLAKLGLIQCPEDECIMIDPKKGIMILIYVDDIAVAGPNKETIQKFISGLANMIGIKDMGELKTFLGLEVSRDRGEQKMWLTQTHYINKMAEELDMTAHRARPIGAPIGSWDVLEQKQPGEKAADKATFQSILGTLMYPSVMTRPDIAFATSSLSQHTSDPAERHLDAAKRVARYLRDTNRYGIEFTSPRRGGTDEFLVGYSDADYANSKDRRSVSGMVYTLANGPIHWKSQKQRSVATSTTEAEYIGFTPCAKEGIWLNRLVNWCLEQLKTAPNISQTAQLIKVKNNTLMYGDNQAALKIAGNLGASSKTKHIDIQYHAVKEWIRDGKITLKYVTTDNMLADGFTKPLIARKFNTFRSQINVNPAPEAIHRSDIE</sequence>
<feature type="region of interest" description="Disordered" evidence="4">
    <location>
        <begin position="316"/>
        <end position="336"/>
    </location>
</feature>
<feature type="compositionally biased region" description="Low complexity" evidence="4">
    <location>
        <begin position="769"/>
        <end position="781"/>
    </location>
</feature>
<evidence type="ECO:0000256" key="1">
    <source>
        <dbReference type="ARBA" id="ARBA00004173"/>
    </source>
</evidence>
<keyword evidence="2" id="KW-0694">RNA-binding</keyword>
<keyword evidence="7" id="KW-1185">Reference proteome</keyword>
<dbReference type="SUPFAM" id="SSF53098">
    <property type="entry name" value="Ribonuclease H-like"/>
    <property type="match status" value="1"/>
</dbReference>
<feature type="compositionally biased region" description="Polar residues" evidence="4">
    <location>
        <begin position="55"/>
        <end position="73"/>
    </location>
</feature>
<dbReference type="InterPro" id="IPR043502">
    <property type="entry name" value="DNA/RNA_pol_sf"/>
</dbReference>
<dbReference type="InterPro" id="IPR012337">
    <property type="entry name" value="RNaseH-like_sf"/>
</dbReference>
<dbReference type="PANTHER" id="PTHR11439">
    <property type="entry name" value="GAG-POL-RELATED RETROTRANSPOSON"/>
    <property type="match status" value="1"/>
</dbReference>
<dbReference type="PANTHER" id="PTHR11439:SF463">
    <property type="entry name" value="REVERSE TRANSCRIPTASE TY1_COPIA-TYPE DOMAIN-CONTAINING PROTEIN"/>
    <property type="match status" value="1"/>
</dbReference>
<evidence type="ECO:0000256" key="4">
    <source>
        <dbReference type="SAM" id="MobiDB-lite"/>
    </source>
</evidence>
<dbReference type="PROSITE" id="PS50994">
    <property type="entry name" value="INTEGRASE"/>
    <property type="match status" value="1"/>
</dbReference>
<evidence type="ECO:0000313" key="6">
    <source>
        <dbReference type="EMBL" id="KAL2890625.1"/>
    </source>
</evidence>
<feature type="domain" description="Integrase catalytic" evidence="5">
    <location>
        <begin position="448"/>
        <end position="617"/>
    </location>
</feature>
<dbReference type="RefSeq" id="XP_070861805.1">
    <property type="nucleotide sequence ID" value="XM_071006266.1"/>
</dbReference>
<evidence type="ECO:0000313" key="7">
    <source>
        <dbReference type="Proteomes" id="UP001610728"/>
    </source>
</evidence>
<name>A0ABR4MQU4_9PEZI</name>
<dbReference type="SUPFAM" id="SSF56672">
    <property type="entry name" value="DNA/RNA polymerases"/>
    <property type="match status" value="1"/>
</dbReference>
<dbReference type="InterPro" id="IPR036397">
    <property type="entry name" value="RNaseH_sf"/>
</dbReference>
<dbReference type="InterPro" id="IPR036875">
    <property type="entry name" value="Znf_CCHC_sf"/>
</dbReference>
<dbReference type="GeneID" id="98116800"/>
<dbReference type="InterPro" id="IPR001584">
    <property type="entry name" value="Integrase_cat-core"/>
</dbReference>
<feature type="region of interest" description="Disordered" evidence="4">
    <location>
        <begin position="55"/>
        <end position="77"/>
    </location>
</feature>
<dbReference type="SUPFAM" id="SSF57756">
    <property type="entry name" value="Retrovirus zinc finger-like domains"/>
    <property type="match status" value="1"/>
</dbReference>
<dbReference type="EMBL" id="JABSNW010000002">
    <property type="protein sequence ID" value="KAL2890625.1"/>
    <property type="molecule type" value="Genomic_DNA"/>
</dbReference>
<comment type="caution">
    <text evidence="6">The sequence shown here is derived from an EMBL/GenBank/DDBJ whole genome shotgun (WGS) entry which is preliminary data.</text>
</comment>
<keyword evidence="3" id="KW-0496">Mitochondrion</keyword>
<feature type="compositionally biased region" description="Low complexity" evidence="4">
    <location>
        <begin position="690"/>
        <end position="708"/>
    </location>
</feature>
<comment type="subcellular location">
    <subcellularLocation>
        <location evidence="1">Mitochondrion</location>
    </subcellularLocation>
</comment>
<evidence type="ECO:0000259" key="5">
    <source>
        <dbReference type="PROSITE" id="PS50994"/>
    </source>
</evidence>
<evidence type="ECO:0000256" key="3">
    <source>
        <dbReference type="ARBA" id="ARBA00023128"/>
    </source>
</evidence>
<reference evidence="6 7" key="1">
    <citation type="submission" date="2020-05" db="EMBL/GenBank/DDBJ databases">
        <title>Ceratocystis lukuohia genome.</title>
        <authorList>
            <person name="Harrington T.C."/>
            <person name="Kim K."/>
            <person name="Mayers C.G."/>
        </authorList>
    </citation>
    <scope>NUCLEOTIDE SEQUENCE [LARGE SCALE GENOMIC DNA]</scope>
    <source>
        <strain evidence="6 7">C4212</strain>
    </source>
</reference>
<proteinExistence type="predicted"/>
<organism evidence="6 7">
    <name type="scientific">Ceratocystis lukuohia</name>
    <dbReference type="NCBI Taxonomy" id="2019550"/>
    <lineage>
        <taxon>Eukaryota</taxon>
        <taxon>Fungi</taxon>
        <taxon>Dikarya</taxon>
        <taxon>Ascomycota</taxon>
        <taxon>Pezizomycotina</taxon>
        <taxon>Sordariomycetes</taxon>
        <taxon>Hypocreomycetidae</taxon>
        <taxon>Microascales</taxon>
        <taxon>Ceratocystidaceae</taxon>
        <taxon>Ceratocystis</taxon>
    </lineage>
</organism>
<dbReference type="Pfam" id="PF07727">
    <property type="entry name" value="RVT_2"/>
    <property type="match status" value="1"/>
</dbReference>
<dbReference type="InterPro" id="IPR013103">
    <property type="entry name" value="RVT_2"/>
</dbReference>
<protein>
    <submittedName>
        <fullName evidence="6">Retrovirus-related Pol polyprotein from transposon TNT 1-94</fullName>
    </submittedName>
</protein>
<feature type="region of interest" description="Disordered" evidence="4">
    <location>
        <begin position="659"/>
        <end position="789"/>
    </location>
</feature>
<dbReference type="Proteomes" id="UP001610728">
    <property type="component" value="Unassembled WGS sequence"/>
</dbReference>
<dbReference type="Pfam" id="PF14223">
    <property type="entry name" value="Retrotran_gag_2"/>
    <property type="match status" value="1"/>
</dbReference>
<dbReference type="CDD" id="cd09272">
    <property type="entry name" value="RNase_HI_RT_Ty1"/>
    <property type="match status" value="1"/>
</dbReference>
<gene>
    <name evidence="6" type="ORF">HOO65_021167</name>
</gene>
<evidence type="ECO:0000256" key="2">
    <source>
        <dbReference type="ARBA" id="ARBA00022884"/>
    </source>
</evidence>
<feature type="compositionally biased region" description="Acidic residues" evidence="4">
    <location>
        <begin position="715"/>
        <end position="733"/>
    </location>
</feature>
<accession>A0ABR4MQU4</accession>
<dbReference type="Gene3D" id="3.30.420.10">
    <property type="entry name" value="Ribonuclease H-like superfamily/Ribonuclease H"/>
    <property type="match status" value="1"/>
</dbReference>